<dbReference type="EMBL" id="JASBWT010000016">
    <property type="protein sequence ID" value="KAJ9097755.1"/>
    <property type="molecule type" value="Genomic_DNA"/>
</dbReference>
<protein>
    <submittedName>
        <fullName evidence="1">Uncharacterized protein</fullName>
    </submittedName>
</protein>
<dbReference type="Proteomes" id="UP001227268">
    <property type="component" value="Unassembled WGS sequence"/>
</dbReference>
<gene>
    <name evidence="1" type="ORF">QFC21_004793</name>
</gene>
<evidence type="ECO:0000313" key="1">
    <source>
        <dbReference type="EMBL" id="KAJ9097755.1"/>
    </source>
</evidence>
<comment type="caution">
    <text evidence="1">The sequence shown here is derived from an EMBL/GenBank/DDBJ whole genome shotgun (WGS) entry which is preliminary data.</text>
</comment>
<proteinExistence type="predicted"/>
<keyword evidence="2" id="KW-1185">Reference proteome</keyword>
<reference evidence="1" key="1">
    <citation type="submission" date="2023-04" db="EMBL/GenBank/DDBJ databases">
        <title>Draft Genome sequencing of Naganishia species isolated from polar environments using Oxford Nanopore Technology.</title>
        <authorList>
            <person name="Leo P."/>
            <person name="Venkateswaran K."/>
        </authorList>
    </citation>
    <scope>NUCLEOTIDE SEQUENCE</scope>
    <source>
        <strain evidence="1">MNA-CCFEE 5423</strain>
    </source>
</reference>
<name>A0ACC2VFP5_9TREE</name>
<accession>A0ACC2VFP5</accession>
<sequence>MSAKLEEISKGYMAFFQESPLPPSRTAWREVRDHTEREAESRVAYVAALEETVFKELQEIKDRQTKIRTRIKDDLKTAESRYKECADHTVPKLKKTYFKKCQELEEQKRQDQAIAMQAKLLADPMNPGQSYSPLGASAPDQNPNTYHSPPTSTPPLPPSANPALAHIDLNDDSKAESQSRKRAGSVGQDKAKEVLSDLATQGKKQINAFMQRFGTEKERGHSGTSDDDSPPARIGPLPSHNRGTASGSSISTLAAFTNRDGLAYGRDNAGRDKAMALKTVKLRREAEEADKAYRNAIFNLESYRLNINKILLHANDILTSYVDATTATSTMNAQSSEHSRKAIRQILPSLEAELFRPLNGRMSSVHPQVLYENFYVGPCHSLIFKVSLTAYDYQRGEKGGRGLPPVLVTKCINELDRRGEPAIPSWLDQEGIHRISGRQSAVGALIQSIEQDEDSFEFSDKDHDVFSISAVLKQYCRELPEPIFFFPQHERLRYTENRELHIGSSFSAVRAKLVKLPPIHQNTFRVILEHLSKVAAHADKNKMDAKNLAVIWSTALFGEDELPTDGDLTSFKPGKDTLAEDLITFVTLLFDESDVSHAPVLPPHASLTRSGSLTYEVHNERLGSSHTRAKLPVTSTSSEGKARGSFIQVNVPPSLPPRPETLGTASTGTNASSALNHDSRPTSATTMAMDSSPAASFTTVDPSDSISAVENLHERTEDKPESKELPENTELPTLAPELTDLPTGEKTK</sequence>
<evidence type="ECO:0000313" key="2">
    <source>
        <dbReference type="Proteomes" id="UP001227268"/>
    </source>
</evidence>
<organism evidence="1 2">
    <name type="scientific">Naganishia friedmannii</name>
    <dbReference type="NCBI Taxonomy" id="89922"/>
    <lineage>
        <taxon>Eukaryota</taxon>
        <taxon>Fungi</taxon>
        <taxon>Dikarya</taxon>
        <taxon>Basidiomycota</taxon>
        <taxon>Agaricomycotina</taxon>
        <taxon>Tremellomycetes</taxon>
        <taxon>Filobasidiales</taxon>
        <taxon>Filobasidiaceae</taxon>
        <taxon>Naganishia</taxon>
    </lineage>
</organism>